<feature type="transmembrane region" description="Helical" evidence="10">
    <location>
        <begin position="187"/>
        <end position="207"/>
    </location>
</feature>
<keyword evidence="8 10" id="KW-0975">Bacterial flagellum</keyword>
<keyword evidence="5 10" id="KW-0812">Transmembrane</keyword>
<feature type="transmembrane region" description="Helical" evidence="10">
    <location>
        <begin position="126"/>
        <end position="145"/>
    </location>
</feature>
<evidence type="ECO:0000256" key="9">
    <source>
        <dbReference type="NCBIfam" id="TIGR01400"/>
    </source>
</evidence>
<evidence type="ECO:0000313" key="12">
    <source>
        <dbReference type="Proteomes" id="UP000075737"/>
    </source>
</evidence>
<evidence type="ECO:0000256" key="4">
    <source>
        <dbReference type="ARBA" id="ARBA00022475"/>
    </source>
</evidence>
<keyword evidence="4 10" id="KW-1003">Cell membrane</keyword>
<dbReference type="PATRIC" id="fig|520767.4.peg.2128"/>
<dbReference type="AlphaFoldDB" id="A0A162M959"/>
<evidence type="ECO:0000256" key="1">
    <source>
        <dbReference type="ARBA" id="ARBA00002578"/>
    </source>
</evidence>
<protein>
    <recommendedName>
        <fullName evidence="3 9">Flagellar biosynthetic protein FliR</fullName>
    </recommendedName>
</protein>
<comment type="similarity">
    <text evidence="2 10">Belongs to the FliR/MopE/SpaR family.</text>
</comment>
<keyword evidence="11" id="KW-0282">Flagellum</keyword>
<dbReference type="PANTHER" id="PTHR30065:SF1">
    <property type="entry name" value="SURFACE PRESENTATION OF ANTIGENS PROTEIN SPAR"/>
    <property type="match status" value="1"/>
</dbReference>
<dbReference type="NCBIfam" id="TIGR01400">
    <property type="entry name" value="fliR"/>
    <property type="match status" value="1"/>
</dbReference>
<dbReference type="PANTHER" id="PTHR30065">
    <property type="entry name" value="FLAGELLAR BIOSYNTHETIC PROTEIN FLIR"/>
    <property type="match status" value="1"/>
</dbReference>
<dbReference type="GO" id="GO:0005886">
    <property type="term" value="C:plasma membrane"/>
    <property type="evidence" value="ECO:0007669"/>
    <property type="project" value="UniProtKB-SubCell"/>
</dbReference>
<dbReference type="STRING" id="520767.ATZ99_20070"/>
<evidence type="ECO:0000256" key="2">
    <source>
        <dbReference type="ARBA" id="ARBA00009772"/>
    </source>
</evidence>
<feature type="transmembrane region" description="Helical" evidence="10">
    <location>
        <begin position="157"/>
        <end position="175"/>
    </location>
</feature>
<feature type="transmembrane region" description="Helical" evidence="10">
    <location>
        <begin position="76"/>
        <end position="95"/>
    </location>
</feature>
<accession>A0A162M959</accession>
<evidence type="ECO:0000256" key="7">
    <source>
        <dbReference type="ARBA" id="ARBA00023136"/>
    </source>
</evidence>
<name>A0A162M959_9FIRM</name>
<evidence type="ECO:0000313" key="11">
    <source>
        <dbReference type="EMBL" id="KYO64571.1"/>
    </source>
</evidence>
<evidence type="ECO:0000256" key="8">
    <source>
        <dbReference type="ARBA" id="ARBA00023143"/>
    </source>
</evidence>
<dbReference type="InterPro" id="IPR006303">
    <property type="entry name" value="FliR"/>
</dbReference>
<proteinExistence type="inferred from homology"/>
<reference evidence="11 12" key="1">
    <citation type="submission" date="2015-12" db="EMBL/GenBank/DDBJ databases">
        <title>Draft genome of Thermovenabulum gondwanense isolated from a red thermophilic microbial mat colonisisng an outflow channel of a bore well.</title>
        <authorList>
            <person name="Patel B.K."/>
        </authorList>
    </citation>
    <scope>NUCLEOTIDE SEQUENCE [LARGE SCALE GENOMIC DNA]</scope>
    <source>
        <strain evidence="11 12">R270</strain>
    </source>
</reference>
<dbReference type="Proteomes" id="UP000075737">
    <property type="component" value="Unassembled WGS sequence"/>
</dbReference>
<dbReference type="GO" id="GO:0009425">
    <property type="term" value="C:bacterial-type flagellum basal body"/>
    <property type="evidence" value="ECO:0007669"/>
    <property type="project" value="UniProtKB-SubCell"/>
</dbReference>
<keyword evidence="7 10" id="KW-0472">Membrane</keyword>
<gene>
    <name evidence="11" type="primary">fliR</name>
    <name evidence="11" type="ORF">ATZ99_20070</name>
</gene>
<evidence type="ECO:0000256" key="6">
    <source>
        <dbReference type="ARBA" id="ARBA00022989"/>
    </source>
</evidence>
<keyword evidence="11" id="KW-0966">Cell projection</keyword>
<evidence type="ECO:0000256" key="3">
    <source>
        <dbReference type="ARBA" id="ARBA00021717"/>
    </source>
</evidence>
<feature type="transmembrane region" description="Helical" evidence="10">
    <location>
        <begin position="38"/>
        <end position="56"/>
    </location>
</feature>
<comment type="subcellular location">
    <subcellularLocation>
        <location evidence="10">Cell membrane</location>
        <topology evidence="10">Multi-pass membrane protein</topology>
    </subcellularLocation>
    <subcellularLocation>
        <location evidence="10">Bacterial flagellum basal body</location>
    </subcellularLocation>
</comment>
<keyword evidence="6 10" id="KW-1133">Transmembrane helix</keyword>
<dbReference type="EMBL" id="LOHZ01000042">
    <property type="protein sequence ID" value="KYO64571.1"/>
    <property type="molecule type" value="Genomic_DNA"/>
</dbReference>
<dbReference type="InterPro" id="IPR002010">
    <property type="entry name" value="T3SS_IM_R"/>
</dbReference>
<dbReference type="OrthoDB" id="9807748at2"/>
<feature type="transmembrane region" description="Helical" evidence="10">
    <location>
        <begin position="219"/>
        <end position="247"/>
    </location>
</feature>
<organism evidence="11 12">
    <name type="scientific">Thermovenabulum gondwanense</name>
    <dbReference type="NCBI Taxonomy" id="520767"/>
    <lineage>
        <taxon>Bacteria</taxon>
        <taxon>Bacillati</taxon>
        <taxon>Bacillota</taxon>
        <taxon>Clostridia</taxon>
        <taxon>Thermosediminibacterales</taxon>
        <taxon>Thermosediminibacteraceae</taxon>
        <taxon>Thermovenabulum</taxon>
    </lineage>
</organism>
<feature type="transmembrane region" description="Helical" evidence="10">
    <location>
        <begin position="14"/>
        <end position="31"/>
    </location>
</feature>
<dbReference type="GO" id="GO:0006605">
    <property type="term" value="P:protein targeting"/>
    <property type="evidence" value="ECO:0007669"/>
    <property type="project" value="UniProtKB-UniRule"/>
</dbReference>
<keyword evidence="12" id="KW-1185">Reference proteome</keyword>
<evidence type="ECO:0000256" key="5">
    <source>
        <dbReference type="ARBA" id="ARBA00022692"/>
    </source>
</evidence>
<evidence type="ECO:0000256" key="10">
    <source>
        <dbReference type="RuleBase" id="RU362071"/>
    </source>
</evidence>
<dbReference type="RefSeq" id="WP_068749099.1">
    <property type="nucleotide sequence ID" value="NZ_LOHZ01000042.1"/>
</dbReference>
<comment type="function">
    <text evidence="1 10">Role in flagellar biosynthesis.</text>
</comment>
<sequence length="261" mass="29403">MINFSMVLQDFLKFLYIFIRIISFMTVAPVFGRRETPIQIKIGFSMLMAIIIFPFIENQGFNYNFIEFIYYTLKEILTGLIMGFCVFAIFSLFYITGQMIDLQMGFGIVNVIDPQSNTQIPLMGNFYYILATLIFLTVNGHHILIGSLIKSYDLVPIGKGSFASYNLLNAILNIFKYMVITGIKMSLPVITMILIVDFILAIIAKIAPQINVFIVGLPLKILIGVFAIIIVIPSFIIALDGIFNGIYDGLFSVLRGMMTSE</sequence>
<dbReference type="PRINTS" id="PR00953">
    <property type="entry name" value="TYPE3IMRPROT"/>
</dbReference>
<keyword evidence="11" id="KW-0969">Cilium</keyword>
<dbReference type="Pfam" id="PF01311">
    <property type="entry name" value="Bac_export_1"/>
    <property type="match status" value="1"/>
</dbReference>
<comment type="caution">
    <text evidence="11">The sequence shown here is derived from an EMBL/GenBank/DDBJ whole genome shotgun (WGS) entry which is preliminary data.</text>
</comment>
<dbReference type="GO" id="GO:0044780">
    <property type="term" value="P:bacterial-type flagellum assembly"/>
    <property type="evidence" value="ECO:0007669"/>
    <property type="project" value="UniProtKB-UniRule"/>
</dbReference>